<feature type="compositionally biased region" description="Polar residues" evidence="1">
    <location>
        <begin position="51"/>
        <end position="61"/>
    </location>
</feature>
<dbReference type="EMBL" id="JBBWWQ010000017">
    <property type="protein sequence ID" value="KAK8923959.1"/>
    <property type="molecule type" value="Genomic_DNA"/>
</dbReference>
<feature type="region of interest" description="Disordered" evidence="1">
    <location>
        <begin position="47"/>
        <end position="68"/>
    </location>
</feature>
<protein>
    <submittedName>
        <fullName evidence="2">Pectinesterase 53</fullName>
    </submittedName>
</protein>
<evidence type="ECO:0000256" key="1">
    <source>
        <dbReference type="SAM" id="MobiDB-lite"/>
    </source>
</evidence>
<feature type="region of interest" description="Disordered" evidence="1">
    <location>
        <begin position="138"/>
        <end position="176"/>
    </location>
</feature>
<keyword evidence="3" id="KW-1185">Reference proteome</keyword>
<gene>
    <name evidence="2" type="primary">PME53</name>
    <name evidence="2" type="ORF">KSP39_PZI019184</name>
</gene>
<organism evidence="2 3">
    <name type="scientific">Platanthera zijinensis</name>
    <dbReference type="NCBI Taxonomy" id="2320716"/>
    <lineage>
        <taxon>Eukaryota</taxon>
        <taxon>Viridiplantae</taxon>
        <taxon>Streptophyta</taxon>
        <taxon>Embryophyta</taxon>
        <taxon>Tracheophyta</taxon>
        <taxon>Spermatophyta</taxon>
        <taxon>Magnoliopsida</taxon>
        <taxon>Liliopsida</taxon>
        <taxon>Asparagales</taxon>
        <taxon>Orchidaceae</taxon>
        <taxon>Orchidoideae</taxon>
        <taxon>Orchideae</taxon>
        <taxon>Orchidinae</taxon>
        <taxon>Platanthera</taxon>
    </lineage>
</organism>
<comment type="caution">
    <text evidence="2">The sequence shown here is derived from an EMBL/GenBank/DDBJ whole genome shotgun (WGS) entry which is preliminary data.</text>
</comment>
<evidence type="ECO:0000313" key="2">
    <source>
        <dbReference type="EMBL" id="KAK8923959.1"/>
    </source>
</evidence>
<proteinExistence type="predicted"/>
<sequence length="337" mass="38305">MEKPIKPEDIKEVASKGEVNKEEIIEAGSPWEEPLIQPLALSYRPRVDLTPRTSQESSSNKFEPAVPFEDPTKAPAYWKARMTEMAALNEINKARERGLDTSHISTMSEQRREELEKYGSKKFFDSDRYMELHPAAVPPSVRDQKSLGAADDFRSKRKLPIQTEKSSSKRVIKTKHQRISKVRSHRLVRVVFSSTHSRLQLDAESISARRRVDLCSTQSRSQLDAESTSARRGVDLSSTWSRLQLDVESTSARRSVDPSSAYRKHSLADMCRAQIDVFLTVWLGQYNCSGRGAVLSKRVKWSRSLTNEEARPYLDRFSEKLPKWTVTPPVTPSLGVT</sequence>
<evidence type="ECO:0000313" key="3">
    <source>
        <dbReference type="Proteomes" id="UP001418222"/>
    </source>
</evidence>
<name>A0AAP0B1U4_9ASPA</name>
<reference evidence="2 3" key="1">
    <citation type="journal article" date="2022" name="Nat. Plants">
        <title>Genomes of leafy and leafless Platanthera orchids illuminate the evolution of mycoheterotrophy.</title>
        <authorList>
            <person name="Li M.H."/>
            <person name="Liu K.W."/>
            <person name="Li Z."/>
            <person name="Lu H.C."/>
            <person name="Ye Q.L."/>
            <person name="Zhang D."/>
            <person name="Wang J.Y."/>
            <person name="Li Y.F."/>
            <person name="Zhong Z.M."/>
            <person name="Liu X."/>
            <person name="Yu X."/>
            <person name="Liu D.K."/>
            <person name="Tu X.D."/>
            <person name="Liu B."/>
            <person name="Hao Y."/>
            <person name="Liao X.Y."/>
            <person name="Jiang Y.T."/>
            <person name="Sun W.H."/>
            <person name="Chen J."/>
            <person name="Chen Y.Q."/>
            <person name="Ai Y."/>
            <person name="Zhai J.W."/>
            <person name="Wu S.S."/>
            <person name="Zhou Z."/>
            <person name="Hsiao Y.Y."/>
            <person name="Wu W.L."/>
            <person name="Chen Y.Y."/>
            <person name="Lin Y.F."/>
            <person name="Hsu J.L."/>
            <person name="Li C.Y."/>
            <person name="Wang Z.W."/>
            <person name="Zhao X."/>
            <person name="Zhong W.Y."/>
            <person name="Ma X.K."/>
            <person name="Ma L."/>
            <person name="Huang J."/>
            <person name="Chen G.Z."/>
            <person name="Huang M.Z."/>
            <person name="Huang L."/>
            <person name="Peng D.H."/>
            <person name="Luo Y.B."/>
            <person name="Zou S.Q."/>
            <person name="Chen S.P."/>
            <person name="Lan S."/>
            <person name="Tsai W.C."/>
            <person name="Van de Peer Y."/>
            <person name="Liu Z.J."/>
        </authorList>
    </citation>
    <scope>NUCLEOTIDE SEQUENCE [LARGE SCALE GENOMIC DNA]</scope>
    <source>
        <strain evidence="2">Lor287</strain>
    </source>
</reference>
<dbReference type="AlphaFoldDB" id="A0AAP0B1U4"/>
<dbReference type="Proteomes" id="UP001418222">
    <property type="component" value="Unassembled WGS sequence"/>
</dbReference>
<accession>A0AAP0B1U4</accession>